<accession>A0A078HKC5</accession>
<name>A0A078HKC5_BRANA</name>
<dbReference type="Proteomes" id="UP000028999">
    <property type="component" value="Unassembled WGS sequence"/>
</dbReference>
<reference evidence="1 2" key="1">
    <citation type="journal article" date="2014" name="Science">
        <title>Plant genetics. Early allopolyploid evolution in the post-Neolithic Brassica napus oilseed genome.</title>
        <authorList>
            <person name="Chalhoub B."/>
            <person name="Denoeud F."/>
            <person name="Liu S."/>
            <person name="Parkin I.A."/>
            <person name="Tang H."/>
            <person name="Wang X."/>
            <person name="Chiquet J."/>
            <person name="Belcram H."/>
            <person name="Tong C."/>
            <person name="Samans B."/>
            <person name="Correa M."/>
            <person name="Da Silva C."/>
            <person name="Just J."/>
            <person name="Falentin C."/>
            <person name="Koh C.S."/>
            <person name="Le Clainche I."/>
            <person name="Bernard M."/>
            <person name="Bento P."/>
            <person name="Noel B."/>
            <person name="Labadie K."/>
            <person name="Alberti A."/>
            <person name="Charles M."/>
            <person name="Arnaud D."/>
            <person name="Guo H."/>
            <person name="Daviaud C."/>
            <person name="Alamery S."/>
            <person name="Jabbari K."/>
            <person name="Zhao M."/>
            <person name="Edger P.P."/>
            <person name="Chelaifa H."/>
            <person name="Tack D."/>
            <person name="Lassalle G."/>
            <person name="Mestiri I."/>
            <person name="Schnel N."/>
            <person name="Le Paslier M.C."/>
            <person name="Fan G."/>
            <person name="Renault V."/>
            <person name="Bayer P.E."/>
            <person name="Golicz A.A."/>
            <person name="Manoli S."/>
            <person name="Lee T.H."/>
            <person name="Thi V.H."/>
            <person name="Chalabi S."/>
            <person name="Hu Q."/>
            <person name="Fan C."/>
            <person name="Tollenaere R."/>
            <person name="Lu Y."/>
            <person name="Battail C."/>
            <person name="Shen J."/>
            <person name="Sidebottom C.H."/>
            <person name="Wang X."/>
            <person name="Canaguier A."/>
            <person name="Chauveau A."/>
            <person name="Berard A."/>
            <person name="Deniot G."/>
            <person name="Guan M."/>
            <person name="Liu Z."/>
            <person name="Sun F."/>
            <person name="Lim Y.P."/>
            <person name="Lyons E."/>
            <person name="Town C.D."/>
            <person name="Bancroft I."/>
            <person name="Wang X."/>
            <person name="Meng J."/>
            <person name="Ma J."/>
            <person name="Pires J.C."/>
            <person name="King G.J."/>
            <person name="Brunel D."/>
            <person name="Delourme R."/>
            <person name="Renard M."/>
            <person name="Aury J.M."/>
            <person name="Adams K.L."/>
            <person name="Batley J."/>
            <person name="Snowdon R.J."/>
            <person name="Tost J."/>
            <person name="Edwards D."/>
            <person name="Zhou Y."/>
            <person name="Hua W."/>
            <person name="Sharpe A.G."/>
            <person name="Paterson A.H."/>
            <person name="Guan C."/>
            <person name="Wincker P."/>
        </authorList>
    </citation>
    <scope>NUCLEOTIDE SEQUENCE [LARGE SCALE GENOMIC DNA]</scope>
    <source>
        <strain evidence="2">cv. Darmor-bzh</strain>
    </source>
</reference>
<keyword evidence="2" id="KW-1185">Reference proteome</keyword>
<protein>
    <submittedName>
        <fullName evidence="1">BnaC07g18600D protein</fullName>
    </submittedName>
</protein>
<dbReference type="PaxDb" id="3708-A0A078HKC5"/>
<gene>
    <name evidence="1" type="primary">BnaC07g18600D</name>
    <name evidence="1" type="ORF">GSBRNA2T00067013001</name>
</gene>
<sequence>MGFRCSGRVIGSATAHTPQLVAF</sequence>
<dbReference type="AlphaFoldDB" id="A0A078HKC5"/>
<proteinExistence type="predicted"/>
<evidence type="ECO:0000313" key="2">
    <source>
        <dbReference type="Proteomes" id="UP000028999"/>
    </source>
</evidence>
<dbReference type="Gramene" id="CDY38960">
    <property type="protein sequence ID" value="CDY38960"/>
    <property type="gene ID" value="GSBRNA2T00067013001"/>
</dbReference>
<organism evidence="1 2">
    <name type="scientific">Brassica napus</name>
    <name type="common">Rape</name>
    <dbReference type="NCBI Taxonomy" id="3708"/>
    <lineage>
        <taxon>Eukaryota</taxon>
        <taxon>Viridiplantae</taxon>
        <taxon>Streptophyta</taxon>
        <taxon>Embryophyta</taxon>
        <taxon>Tracheophyta</taxon>
        <taxon>Spermatophyta</taxon>
        <taxon>Magnoliopsida</taxon>
        <taxon>eudicotyledons</taxon>
        <taxon>Gunneridae</taxon>
        <taxon>Pentapetalae</taxon>
        <taxon>rosids</taxon>
        <taxon>malvids</taxon>
        <taxon>Brassicales</taxon>
        <taxon>Brassicaceae</taxon>
        <taxon>Brassiceae</taxon>
        <taxon>Brassica</taxon>
    </lineage>
</organism>
<dbReference type="EMBL" id="LK032436">
    <property type="protein sequence ID" value="CDY38960.1"/>
    <property type="molecule type" value="Genomic_DNA"/>
</dbReference>
<evidence type="ECO:0000313" key="1">
    <source>
        <dbReference type="EMBL" id="CDY38960.1"/>
    </source>
</evidence>